<sequence length="227" mass="23470">MMGTVINVVAIITGSVIGLLIKGKLPDKIQKTVMDGLGLAVILIGLQMALETKNILIVIFSLVIGGVTGGVINLEEGLNKLAVSLEKKYAKSGDGLFVQGFIQASLVFCVGPIAIMGAIQDGINGDPTILINKAILDGISSIAFSATFGLGVIFSAVAVLIYQGGITLLATWAQGFLVSTIITEMTATGGLIILAIGLNILKITDIKVGNLLPSILVAILLARIFLV</sequence>
<feature type="transmembrane region" description="Helical" evidence="1">
    <location>
        <begin position="32"/>
        <end position="49"/>
    </location>
</feature>
<evidence type="ECO:0000313" key="3">
    <source>
        <dbReference type="Proteomes" id="UP000000719"/>
    </source>
</evidence>
<dbReference type="HOGENOM" id="CLU_091659_0_0_9"/>
<proteinExistence type="predicted"/>
<dbReference type="GO" id="GO:0034220">
    <property type="term" value="P:monoatomic ion transmembrane transport"/>
    <property type="evidence" value="ECO:0007669"/>
    <property type="project" value="UniProtKB-KW"/>
</dbReference>
<keyword evidence="1" id="KW-1133">Transmembrane helix</keyword>
<dbReference type="Proteomes" id="UP000000719">
    <property type="component" value="Chromosome"/>
</dbReference>
<reference evidence="2 3" key="1">
    <citation type="journal article" date="2009" name="PLoS ONE">
        <title>Genome analysis of the anaerobic thermohalophilic bacterium Halothermothrix orenii.</title>
        <authorList>
            <person name="Mavromatis K."/>
            <person name="Ivanova N."/>
            <person name="Anderson I."/>
            <person name="Lykidis A."/>
            <person name="Hooper S.D."/>
            <person name="Sun H."/>
            <person name="Kunin V."/>
            <person name="Lapidus A."/>
            <person name="Hugenholtz P."/>
            <person name="Patel B."/>
            <person name="Kyrpides N.C."/>
        </authorList>
    </citation>
    <scope>NUCLEOTIDE SEQUENCE [LARGE SCALE GENOMIC DNA]</scope>
    <source>
        <strain evidence="3">H 168 / OCM 544 / DSM 9562</strain>
    </source>
</reference>
<keyword evidence="2" id="KW-0407">Ion channel</keyword>
<feature type="transmembrane region" description="Helical" evidence="1">
    <location>
        <begin position="174"/>
        <end position="196"/>
    </location>
</feature>
<gene>
    <name evidence="2" type="ordered locus">Hore_23500</name>
</gene>
<accession>B8D1E3</accession>
<dbReference type="RefSeq" id="WP_015924063.1">
    <property type="nucleotide sequence ID" value="NC_011899.1"/>
</dbReference>
<dbReference type="PANTHER" id="PTHR36111:SF2">
    <property type="entry name" value="INNER MEMBRANE PROTEIN"/>
    <property type="match status" value="1"/>
</dbReference>
<dbReference type="AlphaFoldDB" id="B8D1E3"/>
<dbReference type="EMBL" id="CP001098">
    <property type="protein sequence ID" value="ACL71095.1"/>
    <property type="molecule type" value="Genomic_DNA"/>
</dbReference>
<dbReference type="InterPro" id="IPR007563">
    <property type="entry name" value="DUF554"/>
</dbReference>
<feature type="transmembrane region" description="Helical" evidence="1">
    <location>
        <begin position="6"/>
        <end position="25"/>
    </location>
</feature>
<organism evidence="2 3">
    <name type="scientific">Halothermothrix orenii (strain H 168 / OCM 544 / DSM 9562)</name>
    <dbReference type="NCBI Taxonomy" id="373903"/>
    <lineage>
        <taxon>Bacteria</taxon>
        <taxon>Bacillati</taxon>
        <taxon>Bacillota</taxon>
        <taxon>Clostridia</taxon>
        <taxon>Halanaerobiales</taxon>
        <taxon>Halothermotrichaceae</taxon>
        <taxon>Halothermothrix</taxon>
    </lineage>
</organism>
<keyword evidence="2" id="KW-0813">Transport</keyword>
<feature type="transmembrane region" description="Helical" evidence="1">
    <location>
        <begin position="55"/>
        <end position="74"/>
    </location>
</feature>
<dbReference type="KEGG" id="hor:Hore_23500"/>
<dbReference type="Pfam" id="PF04474">
    <property type="entry name" value="DUF554"/>
    <property type="match status" value="1"/>
</dbReference>
<evidence type="ECO:0000256" key="1">
    <source>
        <dbReference type="SAM" id="Phobius"/>
    </source>
</evidence>
<keyword evidence="1" id="KW-0472">Membrane</keyword>
<keyword evidence="2" id="KW-0406">Ion transport</keyword>
<name>B8D1E3_HALOH</name>
<evidence type="ECO:0000313" key="2">
    <source>
        <dbReference type="EMBL" id="ACL71095.1"/>
    </source>
</evidence>
<dbReference type="OrthoDB" id="9797976at2"/>
<feature type="transmembrane region" description="Helical" evidence="1">
    <location>
        <begin position="95"/>
        <end position="119"/>
    </location>
</feature>
<feature type="transmembrane region" description="Helical" evidence="1">
    <location>
        <begin position="208"/>
        <end position="226"/>
    </location>
</feature>
<dbReference type="eggNOG" id="COG1811">
    <property type="taxonomic scope" value="Bacteria"/>
</dbReference>
<keyword evidence="1" id="KW-0812">Transmembrane</keyword>
<dbReference type="PANTHER" id="PTHR36111">
    <property type="entry name" value="INNER MEMBRANE PROTEIN-RELATED"/>
    <property type="match status" value="1"/>
</dbReference>
<protein>
    <submittedName>
        <fullName evidence="2">Uncharacterized membrane protein, possible Na+ channel or pump</fullName>
    </submittedName>
</protein>
<dbReference type="STRING" id="373903.Hore_23500"/>
<feature type="transmembrane region" description="Helical" evidence="1">
    <location>
        <begin position="139"/>
        <end position="162"/>
    </location>
</feature>
<keyword evidence="3" id="KW-1185">Reference proteome</keyword>